<evidence type="ECO:0000256" key="1">
    <source>
        <dbReference type="SAM" id="MobiDB-lite"/>
    </source>
</evidence>
<evidence type="ECO:0000313" key="3">
    <source>
        <dbReference type="Proteomes" id="UP001159405"/>
    </source>
</evidence>
<protein>
    <recommendedName>
        <fullName evidence="4">Gag protein</fullName>
    </recommendedName>
</protein>
<feature type="region of interest" description="Disordered" evidence="1">
    <location>
        <begin position="1"/>
        <end position="81"/>
    </location>
</feature>
<feature type="compositionally biased region" description="Polar residues" evidence="1">
    <location>
        <begin position="346"/>
        <end position="356"/>
    </location>
</feature>
<dbReference type="EMBL" id="CALNXK010000113">
    <property type="protein sequence ID" value="CAH3159312.1"/>
    <property type="molecule type" value="Genomic_DNA"/>
</dbReference>
<gene>
    <name evidence="2" type="ORF">PLOB_00003615</name>
</gene>
<feature type="region of interest" description="Disordered" evidence="1">
    <location>
        <begin position="295"/>
        <end position="356"/>
    </location>
</feature>
<dbReference type="PANTHER" id="PTHR34239">
    <property type="entry name" value="APPLE DOMAIN-CONTAINING PROTEIN"/>
    <property type="match status" value="1"/>
</dbReference>
<proteinExistence type="predicted"/>
<comment type="caution">
    <text evidence="2">The sequence shown here is derived from an EMBL/GenBank/DDBJ whole genome shotgun (WGS) entry which is preliminary data.</text>
</comment>
<evidence type="ECO:0000313" key="2">
    <source>
        <dbReference type="EMBL" id="CAH3159312.1"/>
    </source>
</evidence>
<evidence type="ECO:0008006" key="4">
    <source>
        <dbReference type="Google" id="ProtNLM"/>
    </source>
</evidence>
<organism evidence="2 3">
    <name type="scientific">Porites lobata</name>
    <dbReference type="NCBI Taxonomy" id="104759"/>
    <lineage>
        <taxon>Eukaryota</taxon>
        <taxon>Metazoa</taxon>
        <taxon>Cnidaria</taxon>
        <taxon>Anthozoa</taxon>
        <taxon>Hexacorallia</taxon>
        <taxon>Scleractinia</taxon>
        <taxon>Fungiina</taxon>
        <taxon>Poritidae</taxon>
        <taxon>Porites</taxon>
    </lineage>
</organism>
<keyword evidence="3" id="KW-1185">Reference proteome</keyword>
<dbReference type="PANTHER" id="PTHR34239:SF2">
    <property type="entry name" value="TRANSPOSABLE ELEMENT P TRANSPOSASE_THAP9 CONSERVED DOMAIN-CONTAINING PROTEIN"/>
    <property type="match status" value="1"/>
</dbReference>
<reference evidence="2 3" key="1">
    <citation type="submission" date="2022-05" db="EMBL/GenBank/DDBJ databases">
        <authorList>
            <consortium name="Genoscope - CEA"/>
            <person name="William W."/>
        </authorList>
    </citation>
    <scope>NUCLEOTIDE SEQUENCE [LARGE SCALE GENOMIC DNA]</scope>
</reference>
<sequence>MASDQIDTGAPVLSSQGPPDADPNPPGQDRNIEHTERLVPLGGTRHTGQKRRSDSISSVESSDNEHEPRRKSRREDDSLSLHATDDDVAQLFADPASNPATVTDNTDTAGEDELLKELVTSLQEEDTKGPKVQQQLAEIANKRWGNKLNSDKINSILGKHPQPENCEELGIKRVNPEIWASLNAAKRKADLRLANMQQALQKATFSIVTTCDKLLAVKSQIETKEMVTDSIDAIALVGHVVSEISSIRREQLRPSLKPEFQTICTNDVPRSSKLLFGDNLAKQIRDVKETSRIGKTVGAYAKQDRNKSHRRHYPYQSGRDGRHSKGGPRQSFLGKGYRSTGRKKPYNNQKNETATT</sequence>
<feature type="compositionally biased region" description="Basic and acidic residues" evidence="1">
    <location>
        <begin position="63"/>
        <end position="81"/>
    </location>
</feature>
<name>A0ABN8Q8T6_9CNID</name>
<accession>A0ABN8Q8T6</accession>
<dbReference type="Proteomes" id="UP001159405">
    <property type="component" value="Unassembled WGS sequence"/>
</dbReference>